<keyword evidence="2" id="KW-1003">Cell membrane</keyword>
<feature type="domain" description="ABC3 transporter permease C-terminal" evidence="8">
    <location>
        <begin position="698"/>
        <end position="814"/>
    </location>
</feature>
<dbReference type="GO" id="GO:0005886">
    <property type="term" value="C:plasma membrane"/>
    <property type="evidence" value="ECO:0007669"/>
    <property type="project" value="UniProtKB-SubCell"/>
</dbReference>
<evidence type="ECO:0000313" key="10">
    <source>
        <dbReference type="Proteomes" id="UP000276899"/>
    </source>
</evidence>
<name>A0A3S4UN28_9ACTO</name>
<feature type="domain" description="ABC3 transporter permease C-terminal" evidence="8">
    <location>
        <begin position="263"/>
        <end position="378"/>
    </location>
</feature>
<feature type="transmembrane region" description="Helical" evidence="7">
    <location>
        <begin position="259"/>
        <end position="281"/>
    </location>
</feature>
<reference evidence="9 10" key="1">
    <citation type="submission" date="2018-12" db="EMBL/GenBank/DDBJ databases">
        <authorList>
            <consortium name="Pathogen Informatics"/>
        </authorList>
    </citation>
    <scope>NUCLEOTIDE SEQUENCE [LARGE SCALE GENOMIC DNA]</scope>
    <source>
        <strain evidence="9 10">NCTC11923</strain>
    </source>
</reference>
<feature type="transmembrane region" description="Helical" evidence="7">
    <location>
        <begin position="782"/>
        <end position="803"/>
    </location>
</feature>
<dbReference type="Pfam" id="PF02687">
    <property type="entry name" value="FtsX"/>
    <property type="match status" value="2"/>
</dbReference>
<feature type="transmembrane region" description="Helical" evidence="7">
    <location>
        <begin position="344"/>
        <end position="367"/>
    </location>
</feature>
<keyword evidence="9" id="KW-0067">ATP-binding</keyword>
<feature type="transmembrane region" description="Helical" evidence="7">
    <location>
        <begin position="747"/>
        <end position="770"/>
    </location>
</feature>
<keyword evidence="9" id="KW-0378">Hydrolase</keyword>
<dbReference type="GO" id="GO:0016787">
    <property type="term" value="F:hydrolase activity"/>
    <property type="evidence" value="ECO:0007669"/>
    <property type="project" value="UniProtKB-KW"/>
</dbReference>
<keyword evidence="5 7" id="KW-0472">Membrane</keyword>
<feature type="transmembrane region" description="Helical" evidence="7">
    <location>
        <begin position="398"/>
        <end position="417"/>
    </location>
</feature>
<keyword evidence="9" id="KW-0547">Nucleotide-binding</keyword>
<keyword evidence="10" id="KW-1185">Reference proteome</keyword>
<evidence type="ECO:0000256" key="6">
    <source>
        <dbReference type="ARBA" id="ARBA00038076"/>
    </source>
</evidence>
<sequence>MPTILDLRRTIAALVAVAMSAALIAFAFIISDSFRTQVQQDARLSVGGASVVVTDGRLASSTEGGLDEALVSRISELDGVESVRGAHWTALKLDLPPQLANSIGSTIAVQDVPALTEHTRLTSGRLPQAAGEIAISTDLAEQQGLGVGDTIRTTTPDESARRASSVVGIISPGADSHRAGIGTIYATADQIVELGADVDYHYLYVTGSPATSPADLRDKVAEAVNAVQPSASVQTAEDEIIQRTSSEQGGATIATILNLLAPVCAVVAMIVIATTFTTLVARQTRTIGLLRCIGSSRRQVMLAILRTGLITGVIGSFIGAAVGVGSAAALVRSGTFADLAGEHLTISPVSVALTIALGSLVALVAVLRPARRATRISPLVALTGQTADVRQAGRRQRWAAILGAALALIGGALAALGSMGGQLYLAAAGSLVAVAGLLAMLPLLTVAIVSLIGRIGAPGRFPILHLAARNLAGNSGRSAATAATLFVCVLVGSALFVGLFSLRVSFDDMVHKGSPVDIQVHGVTPQTDTEALSSTMTSISGVEKSIYVPSMDLTRTVGGEQAPINVIAIDTAQAATVVRTTQGLEELSDDTIIVGSIYDIPDGAQVILTGPGGQTTLTARRLEGWGAAITPATAQRLTGGAPTDSMMWIRAGEDSSAATEKAVREATQGQDLMVVGSATARAQVEANINRVMLIVCLVIGAAFIISLSGLANTTDISVLERTREIGVLRATGSSRSEIRRLIVSEGVLLAITGGVLGVAAGAGLGAAGTVAALKDGGVTLDIPAAALAGIVIVTLLVAMAASLRPAGRASAIPPVMALAED</sequence>
<evidence type="ECO:0000256" key="2">
    <source>
        <dbReference type="ARBA" id="ARBA00022475"/>
    </source>
</evidence>
<evidence type="ECO:0000256" key="1">
    <source>
        <dbReference type="ARBA" id="ARBA00004651"/>
    </source>
</evidence>
<dbReference type="KEGG" id="asla:NCTC11923_01002"/>
<evidence type="ECO:0000256" key="7">
    <source>
        <dbReference type="SAM" id="Phobius"/>
    </source>
</evidence>
<comment type="subcellular location">
    <subcellularLocation>
        <location evidence="1">Cell membrane</location>
        <topology evidence="1">Multi-pass membrane protein</topology>
    </subcellularLocation>
</comment>
<dbReference type="Proteomes" id="UP000276899">
    <property type="component" value="Chromosome"/>
</dbReference>
<dbReference type="AlphaFoldDB" id="A0A3S4UN28"/>
<evidence type="ECO:0000256" key="3">
    <source>
        <dbReference type="ARBA" id="ARBA00022692"/>
    </source>
</evidence>
<feature type="transmembrane region" description="Helical" evidence="7">
    <location>
        <begin position="479"/>
        <end position="502"/>
    </location>
</feature>
<dbReference type="InterPro" id="IPR003838">
    <property type="entry name" value="ABC3_permease_C"/>
</dbReference>
<protein>
    <submittedName>
        <fullName evidence="9">Macrolide export ATP-binding/permease protein MacB</fullName>
        <ecNumber evidence="9">3.6.3.-</ecNumber>
    </submittedName>
</protein>
<dbReference type="GO" id="GO:0005524">
    <property type="term" value="F:ATP binding"/>
    <property type="evidence" value="ECO:0007669"/>
    <property type="project" value="UniProtKB-KW"/>
</dbReference>
<dbReference type="EMBL" id="LR134363">
    <property type="protein sequence ID" value="VEG74368.1"/>
    <property type="molecule type" value="Genomic_DNA"/>
</dbReference>
<evidence type="ECO:0000259" key="8">
    <source>
        <dbReference type="Pfam" id="PF02687"/>
    </source>
</evidence>
<dbReference type="RefSeq" id="WP_026428193.1">
    <property type="nucleotide sequence ID" value="NZ_CBCRWE010000042.1"/>
</dbReference>
<keyword evidence="4 7" id="KW-1133">Transmembrane helix</keyword>
<feature type="transmembrane region" description="Helical" evidence="7">
    <location>
        <begin position="423"/>
        <end position="452"/>
    </location>
</feature>
<gene>
    <name evidence="9" type="primary">macB_5</name>
    <name evidence="9" type="ORF">NCTC11923_01002</name>
</gene>
<dbReference type="GO" id="GO:0022857">
    <property type="term" value="F:transmembrane transporter activity"/>
    <property type="evidence" value="ECO:0007669"/>
    <property type="project" value="TreeGrafter"/>
</dbReference>
<evidence type="ECO:0000313" key="9">
    <source>
        <dbReference type="EMBL" id="VEG74368.1"/>
    </source>
</evidence>
<feature type="transmembrane region" description="Helical" evidence="7">
    <location>
        <begin position="691"/>
        <end position="711"/>
    </location>
</feature>
<dbReference type="PANTHER" id="PTHR30572">
    <property type="entry name" value="MEMBRANE COMPONENT OF TRANSPORTER-RELATED"/>
    <property type="match status" value="1"/>
</dbReference>
<accession>A0A3S4UN28</accession>
<feature type="transmembrane region" description="Helical" evidence="7">
    <location>
        <begin position="12"/>
        <end position="30"/>
    </location>
</feature>
<dbReference type="InterPro" id="IPR050250">
    <property type="entry name" value="Macrolide_Exporter_MacB"/>
</dbReference>
<dbReference type="EC" id="3.6.3.-" evidence="9"/>
<evidence type="ECO:0000256" key="5">
    <source>
        <dbReference type="ARBA" id="ARBA00023136"/>
    </source>
</evidence>
<organism evidence="9 10">
    <name type="scientific">Actinomyces slackii</name>
    <dbReference type="NCBI Taxonomy" id="52774"/>
    <lineage>
        <taxon>Bacteria</taxon>
        <taxon>Bacillati</taxon>
        <taxon>Actinomycetota</taxon>
        <taxon>Actinomycetes</taxon>
        <taxon>Actinomycetales</taxon>
        <taxon>Actinomycetaceae</taxon>
        <taxon>Actinomyces</taxon>
    </lineage>
</organism>
<comment type="similarity">
    <text evidence="6">Belongs to the ABC-4 integral membrane protein family.</text>
</comment>
<feature type="transmembrane region" description="Helical" evidence="7">
    <location>
        <begin position="302"/>
        <end position="324"/>
    </location>
</feature>
<proteinExistence type="inferred from homology"/>
<keyword evidence="3 7" id="KW-0812">Transmembrane</keyword>
<dbReference type="PANTHER" id="PTHR30572:SF4">
    <property type="entry name" value="ABC TRANSPORTER PERMEASE YTRF"/>
    <property type="match status" value="1"/>
</dbReference>
<evidence type="ECO:0000256" key="4">
    <source>
        <dbReference type="ARBA" id="ARBA00022989"/>
    </source>
</evidence>
<dbReference type="STRING" id="1278298.GCA_000428685_02388"/>